<reference evidence="3" key="1">
    <citation type="submission" date="2020-10" db="EMBL/GenBank/DDBJ databases">
        <authorList>
            <person name="Gilroy R."/>
        </authorList>
    </citation>
    <scope>NUCLEOTIDE SEQUENCE</scope>
    <source>
        <strain evidence="3">ChiSxjej2B14-8506</strain>
    </source>
</reference>
<name>A0A9D1LQP4_9FIRM</name>
<sequence>MRRIMRAAACAALLCACALLPGCGGDGGDDPLADYGIGAELPRITPAPTESAPPATAAPTPSPTAQVDWAELPLDDARSQQRPTRKPSAASRAAALDEQVHERQASELDNTGNLQPNVISGGVACEFDDGQAQYVYFTATDGQLYRTALEPGKELSFDSAQAQRVAPDNASGLMTTLQGDLAYISGGRQLVVLREGAAGGREVLCEFDELTQLTRWDDTLLALGTRDGVSGIFALVGEGMPELIVPAAMGMQLDVVNRRILALDDAGLTAYSLTGDLVLTMIAGDVTAFSYSGAELYYAASGAIYRLDALGCVECVLETEASWLGCHGPQLYYLDGEGILHRSWLDGEDDEVISDGAAYNPTLLSDRIVYCSEPGGGVTASVEY</sequence>
<evidence type="ECO:0000313" key="3">
    <source>
        <dbReference type="EMBL" id="HIU46293.1"/>
    </source>
</evidence>
<feature type="signal peptide" evidence="2">
    <location>
        <begin position="1"/>
        <end position="21"/>
    </location>
</feature>
<dbReference type="SUPFAM" id="SSF69304">
    <property type="entry name" value="Tricorn protease N-terminal domain"/>
    <property type="match status" value="1"/>
</dbReference>
<reference evidence="3" key="2">
    <citation type="journal article" date="2021" name="PeerJ">
        <title>Extensive microbial diversity within the chicken gut microbiome revealed by metagenomics and culture.</title>
        <authorList>
            <person name="Gilroy R."/>
            <person name="Ravi A."/>
            <person name="Getino M."/>
            <person name="Pursley I."/>
            <person name="Horton D.L."/>
            <person name="Alikhan N.F."/>
            <person name="Baker D."/>
            <person name="Gharbi K."/>
            <person name="Hall N."/>
            <person name="Watson M."/>
            <person name="Adriaenssens E.M."/>
            <person name="Foster-Nyarko E."/>
            <person name="Jarju S."/>
            <person name="Secka A."/>
            <person name="Antonio M."/>
            <person name="Oren A."/>
            <person name="Chaudhuri R.R."/>
            <person name="La Ragione R."/>
            <person name="Hildebrand F."/>
            <person name="Pallen M.J."/>
        </authorList>
    </citation>
    <scope>NUCLEOTIDE SEQUENCE</scope>
    <source>
        <strain evidence="3">ChiSxjej2B14-8506</strain>
    </source>
</reference>
<evidence type="ECO:0000256" key="1">
    <source>
        <dbReference type="SAM" id="MobiDB-lite"/>
    </source>
</evidence>
<keyword evidence="2" id="KW-0732">Signal</keyword>
<dbReference type="PROSITE" id="PS51257">
    <property type="entry name" value="PROKAR_LIPOPROTEIN"/>
    <property type="match status" value="1"/>
</dbReference>
<accession>A0A9D1LQP4</accession>
<evidence type="ECO:0000256" key="2">
    <source>
        <dbReference type="SAM" id="SignalP"/>
    </source>
</evidence>
<feature type="region of interest" description="Disordered" evidence="1">
    <location>
        <begin position="43"/>
        <end position="115"/>
    </location>
</feature>
<gene>
    <name evidence="3" type="ORF">IAC59_03425</name>
</gene>
<evidence type="ECO:0000313" key="4">
    <source>
        <dbReference type="Proteomes" id="UP000824123"/>
    </source>
</evidence>
<feature type="compositionally biased region" description="Low complexity" evidence="1">
    <location>
        <begin position="46"/>
        <end position="65"/>
    </location>
</feature>
<dbReference type="EMBL" id="DVNK01000025">
    <property type="protein sequence ID" value="HIU46293.1"/>
    <property type="molecule type" value="Genomic_DNA"/>
</dbReference>
<dbReference type="Proteomes" id="UP000824123">
    <property type="component" value="Unassembled WGS sequence"/>
</dbReference>
<comment type="caution">
    <text evidence="3">The sequence shown here is derived from an EMBL/GenBank/DDBJ whole genome shotgun (WGS) entry which is preliminary data.</text>
</comment>
<feature type="chain" id="PRO_5038657714" description="DUF5050 domain-containing protein" evidence="2">
    <location>
        <begin position="22"/>
        <end position="384"/>
    </location>
</feature>
<evidence type="ECO:0008006" key="5">
    <source>
        <dbReference type="Google" id="ProtNLM"/>
    </source>
</evidence>
<dbReference type="AlphaFoldDB" id="A0A9D1LQP4"/>
<organism evidence="3 4">
    <name type="scientific">Candidatus Fimadaptatus faecigallinarum</name>
    <dbReference type="NCBI Taxonomy" id="2840814"/>
    <lineage>
        <taxon>Bacteria</taxon>
        <taxon>Bacillati</taxon>
        <taxon>Bacillota</taxon>
        <taxon>Clostridia</taxon>
        <taxon>Eubacteriales</taxon>
        <taxon>Candidatus Fimadaptatus</taxon>
    </lineage>
</organism>
<proteinExistence type="predicted"/>
<protein>
    <recommendedName>
        <fullName evidence="5">DUF5050 domain-containing protein</fullName>
    </recommendedName>
</protein>